<evidence type="ECO:0000313" key="3">
    <source>
        <dbReference type="Proteomes" id="UP000799291"/>
    </source>
</evidence>
<organism evidence="2 3">
    <name type="scientific">Lentithecium fluviatile CBS 122367</name>
    <dbReference type="NCBI Taxonomy" id="1168545"/>
    <lineage>
        <taxon>Eukaryota</taxon>
        <taxon>Fungi</taxon>
        <taxon>Dikarya</taxon>
        <taxon>Ascomycota</taxon>
        <taxon>Pezizomycotina</taxon>
        <taxon>Dothideomycetes</taxon>
        <taxon>Pleosporomycetidae</taxon>
        <taxon>Pleosporales</taxon>
        <taxon>Massarineae</taxon>
        <taxon>Lentitheciaceae</taxon>
        <taxon>Lentithecium</taxon>
    </lineage>
</organism>
<feature type="region of interest" description="Disordered" evidence="1">
    <location>
        <begin position="248"/>
        <end position="283"/>
    </location>
</feature>
<keyword evidence="3" id="KW-1185">Reference proteome</keyword>
<reference evidence="2" key="1">
    <citation type="journal article" date="2020" name="Stud. Mycol.">
        <title>101 Dothideomycetes genomes: a test case for predicting lifestyles and emergence of pathogens.</title>
        <authorList>
            <person name="Haridas S."/>
            <person name="Albert R."/>
            <person name="Binder M."/>
            <person name="Bloem J."/>
            <person name="Labutti K."/>
            <person name="Salamov A."/>
            <person name="Andreopoulos B."/>
            <person name="Baker S."/>
            <person name="Barry K."/>
            <person name="Bills G."/>
            <person name="Bluhm B."/>
            <person name="Cannon C."/>
            <person name="Castanera R."/>
            <person name="Culley D."/>
            <person name="Daum C."/>
            <person name="Ezra D."/>
            <person name="Gonzalez J."/>
            <person name="Henrissat B."/>
            <person name="Kuo A."/>
            <person name="Liang C."/>
            <person name="Lipzen A."/>
            <person name="Lutzoni F."/>
            <person name="Magnuson J."/>
            <person name="Mondo S."/>
            <person name="Nolan M."/>
            <person name="Ohm R."/>
            <person name="Pangilinan J."/>
            <person name="Park H.-J."/>
            <person name="Ramirez L."/>
            <person name="Alfaro M."/>
            <person name="Sun H."/>
            <person name="Tritt A."/>
            <person name="Yoshinaga Y."/>
            <person name="Zwiers L.-H."/>
            <person name="Turgeon B."/>
            <person name="Goodwin S."/>
            <person name="Spatafora J."/>
            <person name="Crous P."/>
            <person name="Grigoriev I."/>
        </authorList>
    </citation>
    <scope>NUCLEOTIDE SEQUENCE</scope>
    <source>
        <strain evidence="2">CBS 122367</strain>
    </source>
</reference>
<proteinExistence type="predicted"/>
<dbReference type="AlphaFoldDB" id="A0A6G1IFH0"/>
<evidence type="ECO:0000256" key="1">
    <source>
        <dbReference type="SAM" id="MobiDB-lite"/>
    </source>
</evidence>
<sequence length="283" mass="32201">MSAFSAEPRFRRPSFTDRYRYSILKAQIFQNNRYFYSEASRRRHKREDAYTIPSLYDTDSHNPVFGHYSFDYDYDYDTTSSFSDINTAPTNTHTMPSRPLTRTTPITLPGHVPSISPSAILILPSHLTRITAHLYLPHQAPTTLSLAAIPSMRLREAVIQLLGPTTVERYDGNVTVYVKSRGEWMQPGLKVRIKDVREVVRAAGGEGSEIMIEVRGGREAERRGGGVGGRRGGRLHVAEMFGIGREVPASAPAHHRNHYGRDDDTMEPRPRTERHFHVLGRRW</sequence>
<name>A0A6G1IFH0_9PLEO</name>
<accession>A0A6G1IFH0</accession>
<dbReference type="EMBL" id="MU005630">
    <property type="protein sequence ID" value="KAF2676723.1"/>
    <property type="molecule type" value="Genomic_DNA"/>
</dbReference>
<gene>
    <name evidence="2" type="ORF">K458DRAFT_410198</name>
</gene>
<feature type="compositionally biased region" description="Basic and acidic residues" evidence="1">
    <location>
        <begin position="259"/>
        <end position="276"/>
    </location>
</feature>
<protein>
    <submittedName>
        <fullName evidence="2">Uncharacterized protein</fullName>
    </submittedName>
</protein>
<evidence type="ECO:0000313" key="2">
    <source>
        <dbReference type="EMBL" id="KAF2676723.1"/>
    </source>
</evidence>
<dbReference type="Proteomes" id="UP000799291">
    <property type="component" value="Unassembled WGS sequence"/>
</dbReference>